<keyword evidence="8" id="KW-0028">Amino-acid biosynthesis</keyword>
<accession>A0A1H6G044</accession>
<dbReference type="Gene3D" id="1.10.3660.10">
    <property type="entry name" value="6-phosphogluconate dehydrogenase C-terminal like domain"/>
    <property type="match status" value="1"/>
</dbReference>
<dbReference type="SUPFAM" id="SSF48179">
    <property type="entry name" value="6-phosphogluconate dehydrogenase C-terminal domain-like"/>
    <property type="match status" value="1"/>
</dbReference>
<dbReference type="GO" id="GO:0008977">
    <property type="term" value="F:prephenate dehydrogenase (NAD+) activity"/>
    <property type="evidence" value="ECO:0007669"/>
    <property type="project" value="UniProtKB-EC"/>
</dbReference>
<feature type="domain" description="Prephenate/arogenate dehydrogenase" evidence="10">
    <location>
        <begin position="1"/>
        <end position="284"/>
    </location>
</feature>
<evidence type="ECO:0000256" key="6">
    <source>
        <dbReference type="ARBA" id="ARBA00023002"/>
    </source>
</evidence>
<protein>
    <recommendedName>
        <fullName evidence="4">Prephenate dehydrogenase</fullName>
        <ecNumber evidence="3">1.3.1.12</ecNumber>
    </recommendedName>
</protein>
<evidence type="ECO:0000256" key="3">
    <source>
        <dbReference type="ARBA" id="ARBA00012068"/>
    </source>
</evidence>
<dbReference type="InterPro" id="IPR045865">
    <property type="entry name" value="ACT-like_dom_sf"/>
</dbReference>
<evidence type="ECO:0000256" key="9">
    <source>
        <dbReference type="ARBA" id="ARBA00049260"/>
    </source>
</evidence>
<evidence type="ECO:0000256" key="4">
    <source>
        <dbReference type="ARBA" id="ARBA00016891"/>
    </source>
</evidence>
<comment type="pathway">
    <text evidence="1">Amino-acid biosynthesis; L-tyrosine biosynthesis; (4-hydroxyphenyl)pyruvate from prephenate (NAD(+) route): step 1/1.</text>
</comment>
<dbReference type="InterPro" id="IPR036291">
    <property type="entry name" value="NAD(P)-bd_dom_sf"/>
</dbReference>
<evidence type="ECO:0000256" key="2">
    <source>
        <dbReference type="ARBA" id="ARBA00007964"/>
    </source>
</evidence>
<comment type="catalytic activity">
    <reaction evidence="9">
        <text>prephenate + NAD(+) = 3-(4-hydroxyphenyl)pyruvate + CO2 + NADH</text>
        <dbReference type="Rhea" id="RHEA:13869"/>
        <dbReference type="ChEBI" id="CHEBI:16526"/>
        <dbReference type="ChEBI" id="CHEBI:29934"/>
        <dbReference type="ChEBI" id="CHEBI:36242"/>
        <dbReference type="ChEBI" id="CHEBI:57540"/>
        <dbReference type="ChEBI" id="CHEBI:57945"/>
        <dbReference type="EC" id="1.3.1.12"/>
    </reaction>
</comment>
<keyword evidence="13" id="KW-1185">Reference proteome</keyword>
<name>A0A1H6G044_THEAL</name>
<evidence type="ECO:0000256" key="1">
    <source>
        <dbReference type="ARBA" id="ARBA00005067"/>
    </source>
</evidence>
<evidence type="ECO:0000256" key="5">
    <source>
        <dbReference type="ARBA" id="ARBA00022498"/>
    </source>
</evidence>
<evidence type="ECO:0000313" key="12">
    <source>
        <dbReference type="EMBL" id="SEH15275.1"/>
    </source>
</evidence>
<dbReference type="PROSITE" id="PS51176">
    <property type="entry name" value="PDH_ADH"/>
    <property type="match status" value="1"/>
</dbReference>
<keyword evidence="8" id="KW-0057">Aromatic amino acid biosynthesis</keyword>
<proteinExistence type="inferred from homology"/>
<keyword evidence="6" id="KW-0560">Oxidoreductase</keyword>
<dbReference type="InterPro" id="IPR008927">
    <property type="entry name" value="6-PGluconate_DH-like_C_sf"/>
</dbReference>
<keyword evidence="5" id="KW-0827">Tyrosine biosynthesis</keyword>
<comment type="similarity">
    <text evidence="2">Belongs to the prephenate/arogenate dehydrogenase family.</text>
</comment>
<dbReference type="PROSITE" id="PS51671">
    <property type="entry name" value="ACT"/>
    <property type="match status" value="1"/>
</dbReference>
<dbReference type="GO" id="GO:0006571">
    <property type="term" value="P:tyrosine biosynthetic process"/>
    <property type="evidence" value="ECO:0007669"/>
    <property type="project" value="UniProtKB-UniPathway"/>
</dbReference>
<dbReference type="RefSeq" id="WP_093118466.1">
    <property type="nucleotide sequence ID" value="NZ_FNWJ01000002.1"/>
</dbReference>
<dbReference type="CDD" id="cd02116">
    <property type="entry name" value="ACT"/>
    <property type="match status" value="1"/>
</dbReference>
<dbReference type="SUPFAM" id="SSF55021">
    <property type="entry name" value="ACT-like"/>
    <property type="match status" value="1"/>
</dbReference>
<dbReference type="Pfam" id="PF02153">
    <property type="entry name" value="PDH_N"/>
    <property type="match status" value="1"/>
</dbReference>
<dbReference type="InterPro" id="IPR050812">
    <property type="entry name" value="Preph/Arog_dehydrog"/>
</dbReference>
<dbReference type="OrthoDB" id="9802008at2"/>
<dbReference type="EC" id="1.3.1.12" evidence="3"/>
<evidence type="ECO:0000313" key="13">
    <source>
        <dbReference type="Proteomes" id="UP000222056"/>
    </source>
</evidence>
<dbReference type="InterPro" id="IPR002912">
    <property type="entry name" value="ACT_dom"/>
</dbReference>
<dbReference type="PANTHER" id="PTHR21363">
    <property type="entry name" value="PREPHENATE DEHYDROGENASE"/>
    <property type="match status" value="1"/>
</dbReference>
<dbReference type="STRING" id="29539.SAMN02745716_1896"/>
<dbReference type="GO" id="GO:0070403">
    <property type="term" value="F:NAD+ binding"/>
    <property type="evidence" value="ECO:0007669"/>
    <property type="project" value="InterPro"/>
</dbReference>
<dbReference type="AlphaFoldDB" id="A0A1H6G044"/>
<keyword evidence="7" id="KW-0520">NAD</keyword>
<sequence length="357" mass="37573">MRIGVLGVGLIGGSIGLAARERVEGARVSGWDPDPQALERALERGAIDVAAPTVEAAVADAEACFLCAPVGALAALAERALAAAGAECVVSDVGSTKAPLAAAARDERFIGGHPIAGAETAGVEHARGDLFDGAIWYLTPMPHSSGILYERLHRLLKAFGARPVAIEAERHDRLMAALSHLPHVLANVLVGQVVAASQREGEPIPAIAPSFRDATRVAGSNSDVWVDIYLANRAAIAKELERTSAALSEVANALRAGDEAWLRDWNERARAARKELVERDLAEGPLHELAFVVPNRPGVVAQVALALGREGVNIADMTLAPAPDMRSGSITLWIAGDEPARRARRLIESLGFAVAER</sequence>
<organism evidence="12 13">
    <name type="scientific">Thermoleophilum album</name>
    <dbReference type="NCBI Taxonomy" id="29539"/>
    <lineage>
        <taxon>Bacteria</taxon>
        <taxon>Bacillati</taxon>
        <taxon>Actinomycetota</taxon>
        <taxon>Thermoleophilia</taxon>
        <taxon>Thermoleophilales</taxon>
        <taxon>Thermoleophilaceae</taxon>
        <taxon>Thermoleophilum</taxon>
    </lineage>
</organism>
<evidence type="ECO:0000259" key="10">
    <source>
        <dbReference type="PROSITE" id="PS51176"/>
    </source>
</evidence>
<dbReference type="SUPFAM" id="SSF51735">
    <property type="entry name" value="NAD(P)-binding Rossmann-fold domains"/>
    <property type="match status" value="1"/>
</dbReference>
<evidence type="ECO:0000259" key="11">
    <source>
        <dbReference type="PROSITE" id="PS51671"/>
    </source>
</evidence>
<feature type="domain" description="ACT" evidence="11">
    <location>
        <begin position="288"/>
        <end position="357"/>
    </location>
</feature>
<dbReference type="GO" id="GO:0004665">
    <property type="term" value="F:prephenate dehydrogenase (NADP+) activity"/>
    <property type="evidence" value="ECO:0007669"/>
    <property type="project" value="InterPro"/>
</dbReference>
<dbReference type="InterPro" id="IPR046826">
    <property type="entry name" value="PDH_N"/>
</dbReference>
<dbReference type="Gene3D" id="3.30.70.260">
    <property type="match status" value="1"/>
</dbReference>
<dbReference type="InterPro" id="IPR046825">
    <property type="entry name" value="PDH_C"/>
</dbReference>
<dbReference type="PANTHER" id="PTHR21363:SF0">
    <property type="entry name" value="PREPHENATE DEHYDROGENASE [NADP(+)]"/>
    <property type="match status" value="1"/>
</dbReference>
<gene>
    <name evidence="12" type="ORF">SAMN02745716_1896</name>
</gene>
<dbReference type="Gene3D" id="3.40.50.720">
    <property type="entry name" value="NAD(P)-binding Rossmann-like Domain"/>
    <property type="match status" value="1"/>
</dbReference>
<dbReference type="EMBL" id="FNWJ01000002">
    <property type="protein sequence ID" value="SEH15275.1"/>
    <property type="molecule type" value="Genomic_DNA"/>
</dbReference>
<evidence type="ECO:0000256" key="7">
    <source>
        <dbReference type="ARBA" id="ARBA00023027"/>
    </source>
</evidence>
<reference evidence="13" key="1">
    <citation type="submission" date="2016-10" db="EMBL/GenBank/DDBJ databases">
        <authorList>
            <person name="Varghese N."/>
            <person name="Submissions S."/>
        </authorList>
    </citation>
    <scope>NUCLEOTIDE SEQUENCE [LARGE SCALE GENOMIC DNA]</scope>
    <source>
        <strain evidence="13">ATCC 35263</strain>
    </source>
</reference>
<dbReference type="Pfam" id="PF20463">
    <property type="entry name" value="PDH_C"/>
    <property type="match status" value="1"/>
</dbReference>
<dbReference type="InterPro" id="IPR003099">
    <property type="entry name" value="Prephen_DH"/>
</dbReference>
<dbReference type="UniPathway" id="UPA00122">
    <property type="reaction ID" value="UER00961"/>
</dbReference>
<evidence type="ECO:0000256" key="8">
    <source>
        <dbReference type="ARBA" id="ARBA00023141"/>
    </source>
</evidence>
<dbReference type="Proteomes" id="UP000222056">
    <property type="component" value="Unassembled WGS sequence"/>
</dbReference>